<dbReference type="PANTHER" id="PTHR43877:SF2">
    <property type="entry name" value="AMINOALKYLPHOSPHONATE N-ACETYLTRANSFERASE-RELATED"/>
    <property type="match status" value="1"/>
</dbReference>
<dbReference type="SUPFAM" id="SSF55729">
    <property type="entry name" value="Acyl-CoA N-acyltransferases (Nat)"/>
    <property type="match status" value="1"/>
</dbReference>
<dbReference type="AlphaFoldDB" id="A0A2A9CXI8"/>
<reference evidence="4 5" key="1">
    <citation type="submission" date="2017-10" db="EMBL/GenBank/DDBJ databases">
        <title>Sequencing the genomes of 1000 actinobacteria strains.</title>
        <authorList>
            <person name="Klenk H.-P."/>
        </authorList>
    </citation>
    <scope>NUCLEOTIDE SEQUENCE [LARGE SCALE GENOMIC DNA]</scope>
    <source>
        <strain evidence="4 5">DSM 21801</strain>
    </source>
</reference>
<dbReference type="InterPro" id="IPR050832">
    <property type="entry name" value="Bact_Acetyltransf"/>
</dbReference>
<dbReference type="EMBL" id="PDJD01000001">
    <property type="protein sequence ID" value="PFG18861.1"/>
    <property type="molecule type" value="Genomic_DNA"/>
</dbReference>
<keyword evidence="1 4" id="KW-0808">Transferase</keyword>
<gene>
    <name evidence="4" type="ORF">ATL40_0410</name>
</gene>
<evidence type="ECO:0000313" key="4">
    <source>
        <dbReference type="EMBL" id="PFG18861.1"/>
    </source>
</evidence>
<dbReference type="Pfam" id="PF00583">
    <property type="entry name" value="Acetyltransf_1"/>
    <property type="match status" value="1"/>
</dbReference>
<evidence type="ECO:0000313" key="5">
    <source>
        <dbReference type="Proteomes" id="UP000224915"/>
    </source>
</evidence>
<dbReference type="OrthoDB" id="3254236at2"/>
<dbReference type="InterPro" id="IPR000182">
    <property type="entry name" value="GNAT_dom"/>
</dbReference>
<sequence>MSGYAEYRPATTRPARTLDVDVRAADVDDVTAIVEVERAARGMAPAGFLEALRALMGRHGTILLVAVLTDLGAAGEGVIGWASARFREPEDAPNGWYVGGLAVLPDVRRRGVARLLLATLDEHRPGNAGLLRSIVNARNLASLALHRSCGFREIERGPVFLGVEFTGGEGVLLERLTA</sequence>
<keyword evidence="5" id="KW-1185">Reference proteome</keyword>
<dbReference type="RefSeq" id="WP_098468084.1">
    <property type="nucleotide sequence ID" value="NZ_PDJD01000001.1"/>
</dbReference>
<dbReference type="PANTHER" id="PTHR43877">
    <property type="entry name" value="AMINOALKYLPHOSPHONATE N-ACETYLTRANSFERASE-RELATED-RELATED"/>
    <property type="match status" value="1"/>
</dbReference>
<dbReference type="Proteomes" id="UP000224915">
    <property type="component" value="Unassembled WGS sequence"/>
</dbReference>
<feature type="domain" description="N-acetyltransferase" evidence="3">
    <location>
        <begin position="20"/>
        <end position="178"/>
    </location>
</feature>
<dbReference type="Gene3D" id="3.40.630.30">
    <property type="match status" value="1"/>
</dbReference>
<keyword evidence="2" id="KW-0012">Acyltransferase</keyword>
<organism evidence="4 5">
    <name type="scientific">Serinibacter salmoneus</name>
    <dbReference type="NCBI Taxonomy" id="556530"/>
    <lineage>
        <taxon>Bacteria</taxon>
        <taxon>Bacillati</taxon>
        <taxon>Actinomycetota</taxon>
        <taxon>Actinomycetes</taxon>
        <taxon>Micrococcales</taxon>
        <taxon>Beutenbergiaceae</taxon>
        <taxon>Serinibacter</taxon>
    </lineage>
</organism>
<name>A0A2A9CXI8_9MICO</name>
<accession>A0A2A9CXI8</accession>
<evidence type="ECO:0000256" key="2">
    <source>
        <dbReference type="ARBA" id="ARBA00023315"/>
    </source>
</evidence>
<dbReference type="CDD" id="cd04301">
    <property type="entry name" value="NAT_SF"/>
    <property type="match status" value="1"/>
</dbReference>
<evidence type="ECO:0000259" key="3">
    <source>
        <dbReference type="PROSITE" id="PS51186"/>
    </source>
</evidence>
<evidence type="ECO:0000256" key="1">
    <source>
        <dbReference type="ARBA" id="ARBA00022679"/>
    </source>
</evidence>
<dbReference type="GO" id="GO:0016747">
    <property type="term" value="F:acyltransferase activity, transferring groups other than amino-acyl groups"/>
    <property type="evidence" value="ECO:0007669"/>
    <property type="project" value="InterPro"/>
</dbReference>
<dbReference type="InterPro" id="IPR016181">
    <property type="entry name" value="Acyl_CoA_acyltransferase"/>
</dbReference>
<dbReference type="PROSITE" id="PS51186">
    <property type="entry name" value="GNAT"/>
    <property type="match status" value="1"/>
</dbReference>
<protein>
    <submittedName>
        <fullName evidence="4">Phosphinothricin acetyltransferase</fullName>
    </submittedName>
</protein>
<proteinExistence type="predicted"/>
<comment type="caution">
    <text evidence="4">The sequence shown here is derived from an EMBL/GenBank/DDBJ whole genome shotgun (WGS) entry which is preliminary data.</text>
</comment>